<accession>A0A1I7UBR3</accession>
<evidence type="ECO:0000256" key="1">
    <source>
        <dbReference type="SAM" id="MobiDB-lite"/>
    </source>
</evidence>
<dbReference type="eggNOG" id="ENOG502THPT">
    <property type="taxonomic scope" value="Eukaryota"/>
</dbReference>
<reference evidence="3" key="1">
    <citation type="submission" date="2016-11" db="UniProtKB">
        <authorList>
            <consortium name="WormBaseParasite"/>
        </authorList>
    </citation>
    <scope>IDENTIFICATION</scope>
</reference>
<feature type="compositionally biased region" description="Basic and acidic residues" evidence="1">
    <location>
        <begin position="18"/>
        <end position="28"/>
    </location>
</feature>
<dbReference type="WBParaSite" id="Csp11.Scaffold629.g7725.t2">
    <property type="protein sequence ID" value="Csp11.Scaffold629.g7725.t2"/>
    <property type="gene ID" value="Csp11.Scaffold629.g7725"/>
</dbReference>
<dbReference type="Proteomes" id="UP000095282">
    <property type="component" value="Unplaced"/>
</dbReference>
<dbReference type="STRING" id="1561998.A0A1I7UBR3"/>
<proteinExistence type="predicted"/>
<name>A0A1I7UBR3_9PELO</name>
<evidence type="ECO:0000313" key="2">
    <source>
        <dbReference type="Proteomes" id="UP000095282"/>
    </source>
</evidence>
<feature type="region of interest" description="Disordered" evidence="1">
    <location>
        <begin position="1"/>
        <end position="39"/>
    </location>
</feature>
<evidence type="ECO:0000313" key="3">
    <source>
        <dbReference type="WBParaSite" id="Csp11.Scaffold629.g7725.t2"/>
    </source>
</evidence>
<organism evidence="2 3">
    <name type="scientific">Caenorhabditis tropicalis</name>
    <dbReference type="NCBI Taxonomy" id="1561998"/>
    <lineage>
        <taxon>Eukaryota</taxon>
        <taxon>Metazoa</taxon>
        <taxon>Ecdysozoa</taxon>
        <taxon>Nematoda</taxon>
        <taxon>Chromadorea</taxon>
        <taxon>Rhabditida</taxon>
        <taxon>Rhabditina</taxon>
        <taxon>Rhabditomorpha</taxon>
        <taxon>Rhabditoidea</taxon>
        <taxon>Rhabditidae</taxon>
        <taxon>Peloderinae</taxon>
        <taxon>Caenorhabditis</taxon>
    </lineage>
</organism>
<dbReference type="AlphaFoldDB" id="A0A1I7UBR3"/>
<keyword evidence="2" id="KW-1185">Reference proteome</keyword>
<sequence length="148" mass="17101">MADPSSTRTAIPLNENPKTVKGESEKNSSMKTAVPPDQPKPSTGIKDVINIFWDALIYMLMIIVRFLHSAFEILSDVFIKIYRILLFCYRKPHHAKELFFSTIHIIKVSYDAEIWTWSDMWQVLKSHLIAPMTKPVPMQSPQAKQKQK</sequence>
<protein>
    <submittedName>
        <fullName evidence="3">Protein TAPT1 homolog</fullName>
    </submittedName>
</protein>